<evidence type="ECO:0000259" key="2">
    <source>
        <dbReference type="PROSITE" id="PS50125"/>
    </source>
</evidence>
<dbReference type="InterPro" id="IPR029787">
    <property type="entry name" value="Nucleotide_cyclase"/>
</dbReference>
<comment type="caution">
    <text evidence="3">The sequence shown here is derived from an EMBL/GenBank/DDBJ whole genome shotgun (WGS) entry which is preliminary data.</text>
</comment>
<dbReference type="InterPro" id="IPR001054">
    <property type="entry name" value="A/G_cyclase"/>
</dbReference>
<dbReference type="Pfam" id="PF00211">
    <property type="entry name" value="Guanylate_cyc"/>
    <property type="match status" value="1"/>
</dbReference>
<gene>
    <name evidence="3" type="ORF">DI526_11220</name>
</gene>
<dbReference type="EMBL" id="QFQZ01000031">
    <property type="protein sequence ID" value="PZR34156.1"/>
    <property type="molecule type" value="Genomic_DNA"/>
</dbReference>
<dbReference type="RefSeq" id="WP_304277674.1">
    <property type="nucleotide sequence ID" value="NZ_QFQZ01000031.1"/>
</dbReference>
<dbReference type="GO" id="GO:0009190">
    <property type="term" value="P:cyclic nucleotide biosynthetic process"/>
    <property type="evidence" value="ECO:0007669"/>
    <property type="project" value="InterPro"/>
</dbReference>
<dbReference type="SUPFAM" id="SSF55073">
    <property type="entry name" value="Nucleotide cyclase"/>
    <property type="match status" value="1"/>
</dbReference>
<reference evidence="3 4" key="1">
    <citation type="submission" date="2017-08" db="EMBL/GenBank/DDBJ databases">
        <title>Infants hospitalized years apart are colonized by the same room-sourced microbial strains.</title>
        <authorList>
            <person name="Brooks B."/>
            <person name="Olm M.R."/>
            <person name="Firek B.A."/>
            <person name="Baker R."/>
            <person name="Thomas B.C."/>
            <person name="Morowitz M.J."/>
            <person name="Banfield J.F."/>
        </authorList>
    </citation>
    <scope>NUCLEOTIDE SEQUENCE [LARGE SCALE GENOMIC DNA]</scope>
    <source>
        <strain evidence="3">S2_003_000_R2_4</strain>
    </source>
</reference>
<evidence type="ECO:0000313" key="3">
    <source>
        <dbReference type="EMBL" id="PZR34156.1"/>
    </source>
</evidence>
<evidence type="ECO:0000256" key="1">
    <source>
        <dbReference type="SAM" id="MobiDB-lite"/>
    </source>
</evidence>
<name>A0A2W5VC19_9CAUL</name>
<dbReference type="Gene3D" id="3.40.50.450">
    <property type="match status" value="1"/>
</dbReference>
<dbReference type="AlphaFoldDB" id="A0A2W5VC19"/>
<evidence type="ECO:0000313" key="4">
    <source>
        <dbReference type="Proteomes" id="UP000249393"/>
    </source>
</evidence>
<feature type="region of interest" description="Disordered" evidence="1">
    <location>
        <begin position="1"/>
        <end position="37"/>
    </location>
</feature>
<feature type="compositionally biased region" description="Basic and acidic residues" evidence="1">
    <location>
        <begin position="18"/>
        <end position="34"/>
    </location>
</feature>
<feature type="domain" description="Guanylate cyclase" evidence="2">
    <location>
        <begin position="444"/>
        <end position="564"/>
    </location>
</feature>
<dbReference type="GO" id="GO:0035556">
    <property type="term" value="P:intracellular signal transduction"/>
    <property type="evidence" value="ECO:0007669"/>
    <property type="project" value="InterPro"/>
</dbReference>
<protein>
    <submittedName>
        <fullName evidence="3">Adenylate cyclase</fullName>
    </submittedName>
</protein>
<sequence>MQPDGHLHLQPVHARPAGPEDRLGSGHRERHRADSLSLETPFNPDEIAALIRRGEILAAYDIAHAALASDSPPPEAAYSAVLCLARAGALDFARSEYVRLGLAERDDADAIALGARLLKDVALGSRGERRVAFARASLARYEALSQRFGGVYGAINAATMTLVAGDRIGAAERAAAVLRASPTPGLSGEAAYYEAASQAEALFLVGDGKAARARLEQAMTFAPRAYAAHASTLRQMEMLCGEVGADAAWLKPFRPPACAHFTGHILNVCEAELRERIGAALSAERVGFGYCGLAAGADLVFAETLLDTGGELHVVLPVHRAAFVKVSVAPSGEPWVARFERCMARAASIRYASQDPYLGDDQVFAYGSQFAMGCAVLRAQTLATEAVQLAAWDGRTAPGPSGVAADMAYWTRSGRRAVVIPVDRPAPAPPAPPSAAFGSRAMKAMLFADVQGFGALRDDQIPAFMDRVMGRLAEVVEGLAAPPRHIETWGDGLFLVFDQPIDAALAALDLLEAYRAVDLSAFGLPRSLGLRIGGHYGPVHLRTNPLTKAPAVVGANVVVAARIEPDAAPGSAYVSEALAGALATFHEDRVRCGYVGRTQGRKGFPATPIFNLSRA</sequence>
<organism evidence="3 4">
    <name type="scientific">Caulobacter segnis</name>
    <dbReference type="NCBI Taxonomy" id="88688"/>
    <lineage>
        <taxon>Bacteria</taxon>
        <taxon>Pseudomonadati</taxon>
        <taxon>Pseudomonadota</taxon>
        <taxon>Alphaproteobacteria</taxon>
        <taxon>Caulobacterales</taxon>
        <taxon>Caulobacteraceae</taxon>
        <taxon>Caulobacter</taxon>
    </lineage>
</organism>
<dbReference type="Proteomes" id="UP000249393">
    <property type="component" value="Unassembled WGS sequence"/>
</dbReference>
<accession>A0A2W5VC19</accession>
<proteinExistence type="predicted"/>
<dbReference type="PROSITE" id="PS50125">
    <property type="entry name" value="GUANYLATE_CYCLASE_2"/>
    <property type="match status" value="1"/>
</dbReference>
<dbReference type="GO" id="GO:0004016">
    <property type="term" value="F:adenylate cyclase activity"/>
    <property type="evidence" value="ECO:0007669"/>
    <property type="project" value="UniProtKB-ARBA"/>
</dbReference>
<dbReference type="Gene3D" id="3.30.70.1230">
    <property type="entry name" value="Nucleotide cyclase"/>
    <property type="match status" value="1"/>
</dbReference>